<gene>
    <name evidence="1" type="ORF">C6Y40_03255</name>
</gene>
<dbReference type="Pfam" id="PF08843">
    <property type="entry name" value="AbiEii"/>
    <property type="match status" value="1"/>
</dbReference>
<protein>
    <recommendedName>
        <fullName evidence="3">Nucleotidyltransferase</fullName>
    </recommendedName>
</protein>
<name>A0A2S9VEY8_9ALTE</name>
<proteinExistence type="predicted"/>
<evidence type="ECO:0000313" key="2">
    <source>
        <dbReference type="Proteomes" id="UP000238949"/>
    </source>
</evidence>
<dbReference type="AlphaFoldDB" id="A0A2S9VEY8"/>
<sequence length="313" mass="35614">MPRLYWSMQNCSIATTLVIWKPPKGSTMTISLNVSNKLPEGLVEVYGRIQRVAIALDIPLLIVGATARDIILVHGYSAAIERGTRDVDFGLKVPSWEHYQKMRDTLIQSGFTAHPMKIHQLNTTDSDGHPWEIDLIPFGGVSDAEGQITWPPEHAFQMSVLGFDEVYKHAWDVLLTREPTLSVKVASPAGILLLKLIAWTERGREYQGKDAIDIYYVIKHYGKIPDVFEALYEREYMDLQNYDDMKASAMMLADEVAAIALDDTLNYIRQTLLNNERVLERLKTDITKFTRAGFEEAETLIEIIKEQLNEEKN</sequence>
<organism evidence="1 2">
    <name type="scientific">Alteromonas alba</name>
    <dbReference type="NCBI Taxonomy" id="2079529"/>
    <lineage>
        <taxon>Bacteria</taxon>
        <taxon>Pseudomonadati</taxon>
        <taxon>Pseudomonadota</taxon>
        <taxon>Gammaproteobacteria</taxon>
        <taxon>Alteromonadales</taxon>
        <taxon>Alteromonadaceae</taxon>
        <taxon>Alteromonas/Salinimonas group</taxon>
        <taxon>Alteromonas</taxon>
    </lineage>
</organism>
<dbReference type="Proteomes" id="UP000238949">
    <property type="component" value="Unassembled WGS sequence"/>
</dbReference>
<comment type="caution">
    <text evidence="1">The sequence shown here is derived from an EMBL/GenBank/DDBJ whole genome shotgun (WGS) entry which is preliminary data.</text>
</comment>
<dbReference type="OrthoDB" id="5918411at2"/>
<reference evidence="2" key="1">
    <citation type="journal article" date="2020" name="Int. J. Syst. Evol. Microbiol.">
        <title>Alteromonas alba sp. nov., a marine bacterium isolated from the seawater of the West Pacific Ocean.</title>
        <authorList>
            <person name="Sun C."/>
            <person name="Wu Y.-H."/>
            <person name="Xamxidin M."/>
            <person name="Cheng H."/>
            <person name="Xu X.-W."/>
        </authorList>
    </citation>
    <scope>NUCLEOTIDE SEQUENCE [LARGE SCALE GENOMIC DNA]</scope>
    <source>
        <strain evidence="2">190</strain>
    </source>
</reference>
<dbReference type="InterPro" id="IPR014942">
    <property type="entry name" value="AbiEii"/>
</dbReference>
<dbReference type="EMBL" id="PVNP01000021">
    <property type="protein sequence ID" value="PRO75032.1"/>
    <property type="molecule type" value="Genomic_DNA"/>
</dbReference>
<accession>A0A2S9VEY8</accession>
<evidence type="ECO:0008006" key="3">
    <source>
        <dbReference type="Google" id="ProtNLM"/>
    </source>
</evidence>
<keyword evidence="2" id="KW-1185">Reference proteome</keyword>
<evidence type="ECO:0000313" key="1">
    <source>
        <dbReference type="EMBL" id="PRO75032.1"/>
    </source>
</evidence>